<protein>
    <recommendedName>
        <fullName evidence="3">HIT-type domain-containing protein</fullName>
    </recommendedName>
</protein>
<evidence type="ECO:0000313" key="4">
    <source>
        <dbReference type="EMBL" id="PIL25321.1"/>
    </source>
</evidence>
<dbReference type="PROSITE" id="PS51083">
    <property type="entry name" value="ZF_HIT"/>
    <property type="match status" value="1"/>
</dbReference>
<dbReference type="SUPFAM" id="SSF144232">
    <property type="entry name" value="HIT/MYND zinc finger-like"/>
    <property type="match status" value="1"/>
</dbReference>
<dbReference type="Pfam" id="PF04438">
    <property type="entry name" value="zf-HIT"/>
    <property type="match status" value="1"/>
</dbReference>
<evidence type="ECO:0000259" key="3">
    <source>
        <dbReference type="PROSITE" id="PS51083"/>
    </source>
</evidence>
<reference evidence="4 5" key="1">
    <citation type="journal article" date="2015" name="Sci. Rep.">
        <title>Chromosome-level genome map provides insights into diverse defense mechanisms in the medicinal fungus Ganoderma sinense.</title>
        <authorList>
            <person name="Zhu Y."/>
            <person name="Xu J."/>
            <person name="Sun C."/>
            <person name="Zhou S."/>
            <person name="Xu H."/>
            <person name="Nelson D.R."/>
            <person name="Qian J."/>
            <person name="Song J."/>
            <person name="Luo H."/>
            <person name="Xiang L."/>
            <person name="Li Y."/>
            <person name="Xu Z."/>
            <person name="Ji A."/>
            <person name="Wang L."/>
            <person name="Lu S."/>
            <person name="Hayward A."/>
            <person name="Sun W."/>
            <person name="Li X."/>
            <person name="Schwartz D.C."/>
            <person name="Wang Y."/>
            <person name="Chen S."/>
        </authorList>
    </citation>
    <scope>NUCLEOTIDE SEQUENCE [LARGE SCALE GENOMIC DNA]</scope>
    <source>
        <strain evidence="4 5">ZZ0214-1</strain>
    </source>
</reference>
<feature type="region of interest" description="Disordered" evidence="2">
    <location>
        <begin position="414"/>
        <end position="444"/>
    </location>
</feature>
<keyword evidence="1" id="KW-0862">Zinc</keyword>
<comment type="caution">
    <text evidence="4">The sequence shown here is derived from an EMBL/GenBank/DDBJ whole genome shotgun (WGS) entry which is preliminary data.</text>
</comment>
<dbReference type="GO" id="GO:0008270">
    <property type="term" value="F:zinc ion binding"/>
    <property type="evidence" value="ECO:0007669"/>
    <property type="project" value="UniProtKB-UniRule"/>
</dbReference>
<accession>A0A2G8RUY4</accession>
<dbReference type="CDD" id="cd23024">
    <property type="entry name" value="zf-HIT_ZNHIT2-3"/>
    <property type="match status" value="1"/>
</dbReference>
<dbReference type="InterPro" id="IPR039646">
    <property type="entry name" value="ZNHIT2"/>
</dbReference>
<name>A0A2G8RUY4_9APHY</name>
<feature type="region of interest" description="Disordered" evidence="2">
    <location>
        <begin position="187"/>
        <end position="207"/>
    </location>
</feature>
<evidence type="ECO:0000313" key="5">
    <source>
        <dbReference type="Proteomes" id="UP000230002"/>
    </source>
</evidence>
<evidence type="ECO:0000256" key="2">
    <source>
        <dbReference type="SAM" id="MobiDB-lite"/>
    </source>
</evidence>
<dbReference type="InterPro" id="IPR007529">
    <property type="entry name" value="Znf_HIT"/>
</dbReference>
<evidence type="ECO:0000256" key="1">
    <source>
        <dbReference type="PROSITE-ProRule" id="PRU00453"/>
    </source>
</evidence>
<dbReference type="AlphaFoldDB" id="A0A2G8RUY4"/>
<keyword evidence="5" id="KW-1185">Reference proteome</keyword>
<dbReference type="PANTHER" id="PTHR15555">
    <property type="entry name" value="ZINC FINGER HIT DOMAIN CONTAINING PROTEIN 2 PROTEIN FON -RELATED"/>
    <property type="match status" value="1"/>
</dbReference>
<sequence length="444" mass="49340">MVEDQNEEPIIASSSRETESVSTTPCAICRRQFARYTCPRCNIPYCSLVCFRSDKHGDCSESFYRKEVELDVKNAPSASTEEKRRMMELLKRFEEDSLDDSPLLDDSDNEGEEAVDDLQTRMQNLDLDTVSSDELWAALTPAERERFLHAVNDPHSELAQQLLASEQLEKARIEPWWEPEFLSPVDERPDPLGVPTSPTSTRWNPSRKPSIMAIPESLARQAATSAVNGPLLLYNICALCIAYAYTIRHFALSPLSSLSESNPDRVAVRQSIARLAPFLADRRSMMVHMSLSAVVTDLWSRFPSNHVNPQLFSLLLKDSASLLRPATVTVVTPQDLEEHPSANALRVLSDVAALFTETQDSTRNRPTSGVPQKAKPNHVVHKLTFYAAHVLGTPGSMLRVLADEAIMRAKSLENEAKQAAGSGSGGDVRRIAGRKTSTPRIEEL</sequence>
<keyword evidence="1" id="KW-0479">Metal-binding</keyword>
<dbReference type="STRING" id="1077348.A0A2G8RUY4"/>
<dbReference type="PANTHER" id="PTHR15555:SF0">
    <property type="entry name" value="ZINC FINGER HIT DOMAIN-CONTAINING PROTEIN 2"/>
    <property type="match status" value="1"/>
</dbReference>
<gene>
    <name evidence="4" type="ORF">GSI_13210</name>
</gene>
<dbReference type="Proteomes" id="UP000230002">
    <property type="component" value="Unassembled WGS sequence"/>
</dbReference>
<feature type="compositionally biased region" description="Polar residues" evidence="2">
    <location>
        <begin position="435"/>
        <end position="444"/>
    </location>
</feature>
<feature type="domain" description="HIT-type" evidence="3">
    <location>
        <begin position="26"/>
        <end position="59"/>
    </location>
</feature>
<dbReference type="OrthoDB" id="18412at2759"/>
<dbReference type="Gene3D" id="3.30.60.190">
    <property type="match status" value="1"/>
</dbReference>
<dbReference type="EMBL" id="AYKW01000056">
    <property type="protein sequence ID" value="PIL25321.1"/>
    <property type="molecule type" value="Genomic_DNA"/>
</dbReference>
<organism evidence="4 5">
    <name type="scientific">Ganoderma sinense ZZ0214-1</name>
    <dbReference type="NCBI Taxonomy" id="1077348"/>
    <lineage>
        <taxon>Eukaryota</taxon>
        <taxon>Fungi</taxon>
        <taxon>Dikarya</taxon>
        <taxon>Basidiomycota</taxon>
        <taxon>Agaricomycotina</taxon>
        <taxon>Agaricomycetes</taxon>
        <taxon>Polyporales</taxon>
        <taxon>Polyporaceae</taxon>
        <taxon>Ganoderma</taxon>
    </lineage>
</organism>
<keyword evidence="1" id="KW-0863">Zinc-finger</keyword>
<proteinExistence type="predicted"/>